<feature type="compositionally biased region" description="Basic and acidic residues" evidence="9">
    <location>
        <begin position="417"/>
        <end position="433"/>
    </location>
</feature>
<dbReference type="InterPro" id="IPR044066">
    <property type="entry name" value="TRIAD_supradom"/>
</dbReference>
<dbReference type="InterPro" id="IPR002867">
    <property type="entry name" value="IBR_dom"/>
</dbReference>
<keyword evidence="8" id="KW-0862">Zinc</keyword>
<dbReference type="Gene3D" id="3.30.40.10">
    <property type="entry name" value="Zinc/RING finger domain, C3HC4 (zinc finger)"/>
    <property type="match status" value="1"/>
</dbReference>
<feature type="compositionally biased region" description="Basic and acidic residues" evidence="9">
    <location>
        <begin position="125"/>
        <end position="138"/>
    </location>
</feature>
<feature type="region of interest" description="Disordered" evidence="9">
    <location>
        <begin position="41"/>
        <end position="139"/>
    </location>
</feature>
<protein>
    <recommendedName>
        <fullName evidence="2">RBR-type E3 ubiquitin transferase</fullName>
        <ecNumber evidence="2">2.3.2.31</ecNumber>
    </recommendedName>
</protein>
<feature type="domain" description="RING-type" evidence="10">
    <location>
        <begin position="172"/>
        <end position="373"/>
    </location>
</feature>
<evidence type="ECO:0000256" key="9">
    <source>
        <dbReference type="SAM" id="MobiDB-lite"/>
    </source>
</evidence>
<dbReference type="InterPro" id="IPR031127">
    <property type="entry name" value="E3_UB_ligase_RBR"/>
</dbReference>
<proteinExistence type="predicted"/>
<evidence type="ECO:0000313" key="11">
    <source>
        <dbReference type="EMBL" id="KAF3899201.1"/>
    </source>
</evidence>
<evidence type="ECO:0000256" key="2">
    <source>
        <dbReference type="ARBA" id="ARBA00012251"/>
    </source>
</evidence>
<comment type="catalytic activity">
    <reaction evidence="1">
        <text>[E2 ubiquitin-conjugating enzyme]-S-ubiquitinyl-L-cysteine + [acceptor protein]-L-lysine = [E2 ubiquitin-conjugating enzyme]-L-cysteine + [acceptor protein]-N(6)-ubiquitinyl-L-lysine.</text>
        <dbReference type="EC" id="2.3.2.31"/>
    </reaction>
</comment>
<dbReference type="AlphaFoldDB" id="A0A9P4YIT6"/>
<feature type="region of interest" description="Disordered" evidence="9">
    <location>
        <begin position="368"/>
        <end position="433"/>
    </location>
</feature>
<keyword evidence="5" id="KW-0677">Repeat</keyword>
<keyword evidence="3 11" id="KW-0808">Transferase</keyword>
<dbReference type="EMBL" id="JAAQVJ010000028">
    <property type="protein sequence ID" value="KAF3899201.1"/>
    <property type="molecule type" value="Genomic_DNA"/>
</dbReference>
<keyword evidence="4" id="KW-0479">Metal-binding</keyword>
<keyword evidence="7" id="KW-0833">Ubl conjugation pathway</keyword>
<evidence type="ECO:0000256" key="6">
    <source>
        <dbReference type="ARBA" id="ARBA00022771"/>
    </source>
</evidence>
<gene>
    <name evidence="11" type="ORF">GY632_1440</name>
</gene>
<sequence length="732" mass="82491">MSVPQLTRDLEAPLQGLVDDADRLAEWPELDGLEDLLLDNGQLPSHRADRPCPQELHVFPDDVSPELLQIISQPLDTERPPKSAGQHSEHGGGRSPPPPSSTYSHGTSMGNDRPSLPVRSQAPAVKDHTGDHHLDRCFSPESTATGATFSRMGAKATGGTKNLKLRLMERNSFRECASCFVELLDKNLVPLGCAHKYCLSCFSGMIETAMNNESKFPPKCCLEDIPTKLILHNVDSVLREEYKLKVQEYAIPRTSRWYCPSPSCGKWIPPKKIKLGAPTQKCPICKWSICTACQRTSHQSNEHCPQAPYPERIDSIASNGWRRCYKCQAMVDLTADSGFVVCHCGADFCCFCGARGGTCGCIQPNQHGTKPKVEPGTIKHRERAQSTSVNAENERSERREVEERLRKENTQIQSDGDGQRRQDDGRRRVQHDKEMKRLISIANQIQRLQAELAKINKIQQSMIINRHQDSAQQIQVAAVSKQIEFDQTRVKLEKAYESNFKLRKSALEARQSATKLELRTRQEEDEDDNFVQMQRHLKGKPNREEREKVILDKLNVSHKREQDALEKTHKEEMSELEYHGSLESSALQSGIMKKLGDLQRETNYTLYELSSTVISDRRWFKIAVEKRYGLLEEHRMFLINGPDAIKDTVTSSSRYSSANNSSHSGTTYSVTSGRETPQSPLSPPPVFTEFGYKRRGSDARKSGGTMATGSRARSRSRNGLGRVPNQSQFVYR</sequence>
<feature type="compositionally biased region" description="Basic and acidic residues" evidence="9">
    <location>
        <begin position="76"/>
        <end position="92"/>
    </location>
</feature>
<comment type="caution">
    <text evidence="11">The sequence shown here is derived from an EMBL/GenBank/DDBJ whole genome shotgun (WGS) entry which is preliminary data.</text>
</comment>
<name>A0A9P4YIT6_9EURO</name>
<dbReference type="Proteomes" id="UP000749309">
    <property type="component" value="Unassembled WGS sequence"/>
</dbReference>
<feature type="region of interest" description="Disordered" evidence="9">
    <location>
        <begin position="650"/>
        <end position="732"/>
    </location>
</feature>
<evidence type="ECO:0000256" key="8">
    <source>
        <dbReference type="ARBA" id="ARBA00022833"/>
    </source>
</evidence>
<feature type="compositionally biased region" description="Basic and acidic residues" evidence="9">
    <location>
        <begin position="691"/>
        <end position="701"/>
    </location>
</feature>
<reference evidence="11" key="1">
    <citation type="submission" date="2020-03" db="EMBL/GenBank/DDBJ databases">
        <title>Whole Genome Sequence of Trichophyton interdigitale from India.</title>
        <authorList>
            <person name="Kumar P."/>
        </authorList>
    </citation>
    <scope>NUCLEOTIDE SEQUENCE</scope>
    <source>
        <strain evidence="11">UCMS-IGIB-CI14</strain>
    </source>
</reference>
<dbReference type="PANTHER" id="PTHR11685">
    <property type="entry name" value="RBR FAMILY RING FINGER AND IBR DOMAIN-CONTAINING"/>
    <property type="match status" value="1"/>
</dbReference>
<feature type="compositionally biased region" description="Low complexity" evidence="9">
    <location>
        <begin position="651"/>
        <end position="664"/>
    </location>
</feature>
<evidence type="ECO:0000256" key="3">
    <source>
        <dbReference type="ARBA" id="ARBA00022679"/>
    </source>
</evidence>
<dbReference type="GO" id="GO:0016567">
    <property type="term" value="P:protein ubiquitination"/>
    <property type="evidence" value="ECO:0007669"/>
    <property type="project" value="InterPro"/>
</dbReference>
<dbReference type="GO" id="GO:0061630">
    <property type="term" value="F:ubiquitin protein ligase activity"/>
    <property type="evidence" value="ECO:0007669"/>
    <property type="project" value="UniProtKB-EC"/>
</dbReference>
<dbReference type="InterPro" id="IPR013083">
    <property type="entry name" value="Znf_RING/FYVE/PHD"/>
</dbReference>
<evidence type="ECO:0000259" key="10">
    <source>
        <dbReference type="PROSITE" id="PS51873"/>
    </source>
</evidence>
<dbReference type="Pfam" id="PF01485">
    <property type="entry name" value="IBR"/>
    <property type="match status" value="1"/>
</dbReference>
<dbReference type="SUPFAM" id="SSF57850">
    <property type="entry name" value="RING/U-box"/>
    <property type="match status" value="1"/>
</dbReference>
<evidence type="ECO:0000313" key="12">
    <source>
        <dbReference type="Proteomes" id="UP000749309"/>
    </source>
</evidence>
<feature type="compositionally biased region" description="Polar residues" evidence="9">
    <location>
        <begin position="665"/>
        <end position="679"/>
    </location>
</feature>
<evidence type="ECO:0000256" key="5">
    <source>
        <dbReference type="ARBA" id="ARBA00022737"/>
    </source>
</evidence>
<evidence type="ECO:0000256" key="4">
    <source>
        <dbReference type="ARBA" id="ARBA00022723"/>
    </source>
</evidence>
<dbReference type="EC" id="2.3.2.31" evidence="2"/>
<dbReference type="CDD" id="cd22584">
    <property type="entry name" value="Rcat_RBR_unk"/>
    <property type="match status" value="1"/>
</dbReference>
<dbReference type="GO" id="GO:0008270">
    <property type="term" value="F:zinc ion binding"/>
    <property type="evidence" value="ECO:0007669"/>
    <property type="project" value="UniProtKB-KW"/>
</dbReference>
<dbReference type="CDD" id="cd20335">
    <property type="entry name" value="BRcat_RBR"/>
    <property type="match status" value="1"/>
</dbReference>
<evidence type="ECO:0000256" key="1">
    <source>
        <dbReference type="ARBA" id="ARBA00001798"/>
    </source>
</evidence>
<evidence type="ECO:0000256" key="7">
    <source>
        <dbReference type="ARBA" id="ARBA00022786"/>
    </source>
</evidence>
<dbReference type="PROSITE" id="PS51873">
    <property type="entry name" value="TRIAD"/>
    <property type="match status" value="1"/>
</dbReference>
<feature type="compositionally biased region" description="Basic and acidic residues" evidence="9">
    <location>
        <begin position="392"/>
        <end position="409"/>
    </location>
</feature>
<keyword evidence="6" id="KW-0863">Zinc-finger</keyword>
<organism evidence="11 12">
    <name type="scientific">Trichophyton interdigitale</name>
    <dbReference type="NCBI Taxonomy" id="101480"/>
    <lineage>
        <taxon>Eukaryota</taxon>
        <taxon>Fungi</taxon>
        <taxon>Dikarya</taxon>
        <taxon>Ascomycota</taxon>
        <taxon>Pezizomycotina</taxon>
        <taxon>Eurotiomycetes</taxon>
        <taxon>Eurotiomycetidae</taxon>
        <taxon>Onygenales</taxon>
        <taxon>Arthrodermataceae</taxon>
        <taxon>Trichophyton</taxon>
    </lineage>
</organism>
<accession>A0A9P4YIT6</accession>